<proteinExistence type="predicted"/>
<dbReference type="Pfam" id="PF00664">
    <property type="entry name" value="ABC_membrane"/>
    <property type="match status" value="1"/>
</dbReference>
<evidence type="ECO:0000256" key="1">
    <source>
        <dbReference type="ARBA" id="ARBA00004141"/>
    </source>
</evidence>
<dbReference type="EMBL" id="MLAK01001167">
    <property type="protein sequence ID" value="OHS96578.1"/>
    <property type="molecule type" value="Genomic_DNA"/>
</dbReference>
<evidence type="ECO:0000313" key="8">
    <source>
        <dbReference type="EMBL" id="OHS96578.1"/>
    </source>
</evidence>
<feature type="transmembrane region" description="Helical" evidence="6">
    <location>
        <begin position="56"/>
        <end position="73"/>
    </location>
</feature>
<evidence type="ECO:0000313" key="9">
    <source>
        <dbReference type="Proteomes" id="UP000179807"/>
    </source>
</evidence>
<feature type="region of interest" description="Disordered" evidence="5">
    <location>
        <begin position="325"/>
        <end position="345"/>
    </location>
</feature>
<dbReference type="GeneID" id="94846007"/>
<dbReference type="Proteomes" id="UP000179807">
    <property type="component" value="Unassembled WGS sequence"/>
</dbReference>
<keyword evidence="9" id="KW-1185">Reference proteome</keyword>
<evidence type="ECO:0000256" key="3">
    <source>
        <dbReference type="ARBA" id="ARBA00022989"/>
    </source>
</evidence>
<dbReference type="PROSITE" id="PS50929">
    <property type="entry name" value="ABC_TM1F"/>
    <property type="match status" value="1"/>
</dbReference>
<evidence type="ECO:0000256" key="2">
    <source>
        <dbReference type="ARBA" id="ARBA00022692"/>
    </source>
</evidence>
<organism evidence="8 9">
    <name type="scientific">Tritrichomonas foetus</name>
    <dbReference type="NCBI Taxonomy" id="1144522"/>
    <lineage>
        <taxon>Eukaryota</taxon>
        <taxon>Metamonada</taxon>
        <taxon>Parabasalia</taxon>
        <taxon>Tritrichomonadida</taxon>
        <taxon>Tritrichomonadidae</taxon>
        <taxon>Tritrichomonas</taxon>
    </lineage>
</organism>
<accession>A0A1J4JBK9</accession>
<dbReference type="RefSeq" id="XP_068349715.1">
    <property type="nucleotide sequence ID" value="XM_068511303.1"/>
</dbReference>
<feature type="transmembrane region" description="Helical" evidence="6">
    <location>
        <begin position="273"/>
        <end position="297"/>
    </location>
</feature>
<sequence>MFDVLLRLVVLVKPLVPVMMCTITAGVLGFLCAIFITIFGFVAILNLMNLQDFMNYKICILSIIGCAALRSVLRYLEQSTGHYIAFKILATIRDRVFKALRRLSPAKLEVKEKGNLISIITSDIELLEVFYAHTIAPIAIAILTSLIMVCFISRFSFVLAMISLSAYFMVGFIIPALNSHAGRQLGRDFRNNFGSMNSYILDNLRGLRETIQYNNGQERLGRMNSLIDCLFKDELRLKLQAGVTQGTTDSVILLYSLIMIIVGVFLQNAEKCTFVEVLISTVALMSSFGPVAALSALSGNLNHTVASGERVLAILDEVPQVEEIENGENIDNNKNDSFSPDVMLN</sequence>
<name>A0A1J4JBK9_9EUKA</name>
<feature type="transmembrane region" description="Helical" evidence="6">
    <location>
        <begin position="130"/>
        <end position="151"/>
    </location>
</feature>
<keyword evidence="2 6" id="KW-0812">Transmembrane</keyword>
<dbReference type="VEuPathDB" id="TrichDB:TRFO_37231"/>
<evidence type="ECO:0000256" key="6">
    <source>
        <dbReference type="SAM" id="Phobius"/>
    </source>
</evidence>
<feature type="transmembrane region" description="Helical" evidence="6">
    <location>
        <begin position="250"/>
        <end position="266"/>
    </location>
</feature>
<dbReference type="PANTHER" id="PTHR43394:SF1">
    <property type="entry name" value="ATP-BINDING CASSETTE SUB-FAMILY B MEMBER 10, MITOCHONDRIAL"/>
    <property type="match status" value="1"/>
</dbReference>
<dbReference type="InterPro" id="IPR011527">
    <property type="entry name" value="ABC1_TM_dom"/>
</dbReference>
<keyword evidence="3 6" id="KW-1133">Transmembrane helix</keyword>
<evidence type="ECO:0000256" key="4">
    <source>
        <dbReference type="ARBA" id="ARBA00023136"/>
    </source>
</evidence>
<dbReference type="PANTHER" id="PTHR43394">
    <property type="entry name" value="ATP-DEPENDENT PERMEASE MDL1, MITOCHONDRIAL"/>
    <property type="match status" value="1"/>
</dbReference>
<feature type="domain" description="ABC transmembrane type-1" evidence="7">
    <location>
        <begin position="27"/>
        <end position="303"/>
    </location>
</feature>
<protein>
    <recommendedName>
        <fullName evidence="7">ABC transmembrane type-1 domain-containing protein</fullName>
    </recommendedName>
</protein>
<dbReference type="SUPFAM" id="SSF90123">
    <property type="entry name" value="ABC transporter transmembrane region"/>
    <property type="match status" value="1"/>
</dbReference>
<dbReference type="GO" id="GO:0015421">
    <property type="term" value="F:ABC-type oligopeptide transporter activity"/>
    <property type="evidence" value="ECO:0007669"/>
    <property type="project" value="TreeGrafter"/>
</dbReference>
<evidence type="ECO:0000259" key="7">
    <source>
        <dbReference type="PROSITE" id="PS50929"/>
    </source>
</evidence>
<comment type="caution">
    <text evidence="8">The sequence shown here is derived from an EMBL/GenBank/DDBJ whole genome shotgun (WGS) entry which is preliminary data.</text>
</comment>
<feature type="transmembrane region" description="Helical" evidence="6">
    <location>
        <begin position="15"/>
        <end position="44"/>
    </location>
</feature>
<reference evidence="8" key="1">
    <citation type="submission" date="2016-10" db="EMBL/GenBank/DDBJ databases">
        <authorList>
            <person name="Benchimol M."/>
            <person name="Almeida L.G."/>
            <person name="Vasconcelos A.T."/>
            <person name="Perreira-Neves A."/>
            <person name="Rosa I.A."/>
            <person name="Tasca T."/>
            <person name="Bogo M.R."/>
            <person name="de Souza W."/>
        </authorList>
    </citation>
    <scope>NUCLEOTIDE SEQUENCE [LARGE SCALE GENOMIC DNA]</scope>
    <source>
        <strain evidence="8">K</strain>
    </source>
</reference>
<dbReference type="InterPro" id="IPR036640">
    <property type="entry name" value="ABC1_TM_sf"/>
</dbReference>
<gene>
    <name evidence="8" type="ORF">TRFO_37231</name>
</gene>
<feature type="transmembrane region" description="Helical" evidence="6">
    <location>
        <begin position="158"/>
        <end position="177"/>
    </location>
</feature>
<dbReference type="GO" id="GO:0005524">
    <property type="term" value="F:ATP binding"/>
    <property type="evidence" value="ECO:0007669"/>
    <property type="project" value="InterPro"/>
</dbReference>
<dbReference type="InterPro" id="IPR039421">
    <property type="entry name" value="Type_1_exporter"/>
</dbReference>
<dbReference type="AlphaFoldDB" id="A0A1J4JBK9"/>
<keyword evidence="4 6" id="KW-0472">Membrane</keyword>
<evidence type="ECO:0000256" key="5">
    <source>
        <dbReference type="SAM" id="MobiDB-lite"/>
    </source>
</evidence>
<comment type="subcellular location">
    <subcellularLocation>
        <location evidence="1">Membrane</location>
        <topology evidence="1">Multi-pass membrane protein</topology>
    </subcellularLocation>
</comment>
<dbReference type="GO" id="GO:0016020">
    <property type="term" value="C:membrane"/>
    <property type="evidence" value="ECO:0007669"/>
    <property type="project" value="UniProtKB-SubCell"/>
</dbReference>
<dbReference type="Gene3D" id="1.20.1560.10">
    <property type="entry name" value="ABC transporter type 1, transmembrane domain"/>
    <property type="match status" value="1"/>
</dbReference>